<protein>
    <submittedName>
        <fullName evidence="10">ABC transporter permease</fullName>
    </submittedName>
</protein>
<evidence type="ECO:0000256" key="2">
    <source>
        <dbReference type="ARBA" id="ARBA00022475"/>
    </source>
</evidence>
<dbReference type="PANTHER" id="PTHR30572">
    <property type="entry name" value="MEMBRANE COMPONENT OF TRANSPORTER-RELATED"/>
    <property type="match status" value="1"/>
</dbReference>
<keyword evidence="3 7" id="KW-0812">Transmembrane</keyword>
<proteinExistence type="inferred from homology"/>
<feature type="transmembrane region" description="Helical" evidence="7">
    <location>
        <begin position="388"/>
        <end position="410"/>
    </location>
</feature>
<accession>A0AAW8CI12</accession>
<dbReference type="Pfam" id="PF12704">
    <property type="entry name" value="MacB_PCD"/>
    <property type="match status" value="1"/>
</dbReference>
<dbReference type="AlphaFoldDB" id="A0AAW8CI12"/>
<dbReference type="GO" id="GO:0022857">
    <property type="term" value="F:transmembrane transporter activity"/>
    <property type="evidence" value="ECO:0007669"/>
    <property type="project" value="TreeGrafter"/>
</dbReference>
<reference evidence="10" key="1">
    <citation type="journal article" date="2023" name="Front. Microbiol.">
        <title>Phylogeography and host specificity of Pasteurellaceae pathogenic to sea-farmed fish in the north-east Atlantic.</title>
        <authorList>
            <person name="Gulla S."/>
            <person name="Colquhoun D.J."/>
            <person name="Olsen A.B."/>
            <person name="Spilsberg B."/>
            <person name="Lagesen K."/>
            <person name="Aakesson C.P."/>
            <person name="Strom S."/>
            <person name="Manji F."/>
            <person name="Birkbeck T.H."/>
            <person name="Nilsen H.K."/>
        </authorList>
    </citation>
    <scope>NUCLEOTIDE SEQUENCE</scope>
    <source>
        <strain evidence="10">VIB1234</strain>
    </source>
</reference>
<organism evidence="10 11">
    <name type="scientific">Pasteurella atlantica</name>
    <dbReference type="NCBI Taxonomy" id="2827233"/>
    <lineage>
        <taxon>Bacteria</taxon>
        <taxon>Pseudomonadati</taxon>
        <taxon>Pseudomonadota</taxon>
        <taxon>Gammaproteobacteria</taxon>
        <taxon>Pasteurellales</taxon>
        <taxon>Pasteurellaceae</taxon>
        <taxon>Pasteurella</taxon>
    </lineage>
</organism>
<evidence type="ECO:0000313" key="11">
    <source>
        <dbReference type="Proteomes" id="UP001230466"/>
    </source>
</evidence>
<dbReference type="EMBL" id="JASAYJ010000001">
    <property type="protein sequence ID" value="MDP8186248.1"/>
    <property type="molecule type" value="Genomic_DNA"/>
</dbReference>
<feature type="transmembrane region" description="Helical" evidence="7">
    <location>
        <begin position="20"/>
        <end position="41"/>
    </location>
</feature>
<dbReference type="GO" id="GO:0005886">
    <property type="term" value="C:plasma membrane"/>
    <property type="evidence" value="ECO:0007669"/>
    <property type="project" value="UniProtKB-SubCell"/>
</dbReference>
<evidence type="ECO:0000259" key="8">
    <source>
        <dbReference type="Pfam" id="PF02687"/>
    </source>
</evidence>
<dbReference type="PANTHER" id="PTHR30572:SF4">
    <property type="entry name" value="ABC TRANSPORTER PERMEASE YTRF"/>
    <property type="match status" value="1"/>
</dbReference>
<dbReference type="InterPro" id="IPR003838">
    <property type="entry name" value="ABC3_permease_C"/>
</dbReference>
<feature type="domain" description="MacB-like periplasmic core" evidence="9">
    <location>
        <begin position="19"/>
        <end position="233"/>
    </location>
</feature>
<sequence length="428" mass="47735">MFWNMLRQSWKNDVNRKLMAVLTVFLATSLISALLIISIGIGDKISYEMKNYGANIKITPAGQVVLPKWLDLKQRQTTQDFLAERDLPQIKDIFWRNNIVGFAPWLQGEVEARVDNEKTQSILIKGTFFDKSLPIRDEEDYHTGNKIISSYWKITGKWAEDDKNQALIGKQLAKKTGWKQNTVVHLNGKQNIRVTIAGILDSGDDNDDSLILSLSDAQKLLGLQGKIQSINVSALTVPENELSHRAHNDLDTLDADEYDRWFCTAYASSISFQLEKALSNVVVNPVWQVAASEGVIISKIQSLLFMVTLAALLAAAMGISSLMTNAILQRSKEIGLMKALGATVSEIYLLFYSESILCSLIGGLLGCLVGWLLSLAMGYALFGSFISFHWVVMFVVIIVSILIALIGTWFPARRITHLYPVEVLYGNQ</sequence>
<dbReference type="InterPro" id="IPR025857">
    <property type="entry name" value="MacB_PCD"/>
</dbReference>
<evidence type="ECO:0000256" key="1">
    <source>
        <dbReference type="ARBA" id="ARBA00004651"/>
    </source>
</evidence>
<evidence type="ECO:0000256" key="4">
    <source>
        <dbReference type="ARBA" id="ARBA00022989"/>
    </source>
</evidence>
<evidence type="ECO:0000259" key="9">
    <source>
        <dbReference type="Pfam" id="PF12704"/>
    </source>
</evidence>
<evidence type="ECO:0000313" key="10">
    <source>
        <dbReference type="EMBL" id="MDP8186248.1"/>
    </source>
</evidence>
<evidence type="ECO:0000256" key="3">
    <source>
        <dbReference type="ARBA" id="ARBA00022692"/>
    </source>
</evidence>
<feature type="domain" description="ABC3 transporter permease C-terminal" evidence="8">
    <location>
        <begin position="306"/>
        <end position="420"/>
    </location>
</feature>
<keyword evidence="2" id="KW-1003">Cell membrane</keyword>
<comment type="subcellular location">
    <subcellularLocation>
        <location evidence="1">Cell membrane</location>
        <topology evidence="1">Multi-pass membrane protein</topology>
    </subcellularLocation>
</comment>
<dbReference type="Pfam" id="PF02687">
    <property type="entry name" value="FtsX"/>
    <property type="match status" value="1"/>
</dbReference>
<gene>
    <name evidence="10" type="ORF">QJU78_00420</name>
</gene>
<evidence type="ECO:0000256" key="7">
    <source>
        <dbReference type="SAM" id="Phobius"/>
    </source>
</evidence>
<evidence type="ECO:0000256" key="5">
    <source>
        <dbReference type="ARBA" id="ARBA00023136"/>
    </source>
</evidence>
<dbReference type="Proteomes" id="UP001230466">
    <property type="component" value="Unassembled WGS sequence"/>
</dbReference>
<feature type="transmembrane region" description="Helical" evidence="7">
    <location>
        <begin position="303"/>
        <end position="328"/>
    </location>
</feature>
<name>A0AAW8CI12_9PAST</name>
<evidence type="ECO:0000256" key="6">
    <source>
        <dbReference type="ARBA" id="ARBA00038076"/>
    </source>
</evidence>
<keyword evidence="5 7" id="KW-0472">Membrane</keyword>
<dbReference type="RefSeq" id="WP_211596911.1">
    <property type="nucleotide sequence ID" value="NZ_JAGRQI010000001.1"/>
</dbReference>
<dbReference type="InterPro" id="IPR050250">
    <property type="entry name" value="Macrolide_Exporter_MacB"/>
</dbReference>
<keyword evidence="4 7" id="KW-1133">Transmembrane helix</keyword>
<comment type="similarity">
    <text evidence="6">Belongs to the ABC-4 integral membrane protein family.</text>
</comment>
<comment type="caution">
    <text evidence="10">The sequence shown here is derived from an EMBL/GenBank/DDBJ whole genome shotgun (WGS) entry which is preliminary data.</text>
</comment>
<feature type="transmembrane region" description="Helical" evidence="7">
    <location>
        <begin position="349"/>
        <end position="382"/>
    </location>
</feature>